<evidence type="ECO:0000256" key="6">
    <source>
        <dbReference type="ARBA" id="ARBA00044504"/>
    </source>
</evidence>
<dbReference type="GO" id="GO:0022857">
    <property type="term" value="F:transmembrane transporter activity"/>
    <property type="evidence" value="ECO:0007669"/>
    <property type="project" value="InterPro"/>
</dbReference>
<dbReference type="GO" id="GO:0016020">
    <property type="term" value="C:membrane"/>
    <property type="evidence" value="ECO:0007669"/>
    <property type="project" value="UniProtKB-SubCell"/>
</dbReference>
<dbReference type="InterPro" id="IPR000109">
    <property type="entry name" value="POT_fam"/>
</dbReference>
<feature type="transmembrane region" description="Helical" evidence="8">
    <location>
        <begin position="178"/>
        <end position="204"/>
    </location>
</feature>
<feature type="transmembrane region" description="Helical" evidence="8">
    <location>
        <begin position="332"/>
        <end position="354"/>
    </location>
</feature>
<feature type="transmembrane region" description="Helical" evidence="8">
    <location>
        <begin position="504"/>
        <end position="527"/>
    </location>
</feature>
<dbReference type="Gene3D" id="1.20.1250.20">
    <property type="entry name" value="MFS general substrate transporter like domains"/>
    <property type="match status" value="1"/>
</dbReference>
<evidence type="ECO:0000313" key="10">
    <source>
        <dbReference type="Proteomes" id="UP000823749"/>
    </source>
</evidence>
<feature type="transmembrane region" description="Helical" evidence="8">
    <location>
        <begin position="454"/>
        <end position="476"/>
    </location>
</feature>
<proteinExistence type="inferred from homology"/>
<feature type="region of interest" description="Disordered" evidence="7">
    <location>
        <begin position="539"/>
        <end position="571"/>
    </location>
</feature>
<evidence type="ECO:0000256" key="7">
    <source>
        <dbReference type="SAM" id="MobiDB-lite"/>
    </source>
</evidence>
<dbReference type="Proteomes" id="UP000823749">
    <property type="component" value="Chromosome 12"/>
</dbReference>
<keyword evidence="3 8" id="KW-0812">Transmembrane</keyword>
<comment type="caution">
    <text evidence="9">The sequence shown here is derived from an EMBL/GenBank/DDBJ whole genome shotgun (WGS) entry which is preliminary data.</text>
</comment>
<keyword evidence="10" id="KW-1185">Reference proteome</keyword>
<feature type="transmembrane region" description="Helical" evidence="8">
    <location>
        <begin position="374"/>
        <end position="395"/>
    </location>
</feature>
<evidence type="ECO:0000256" key="3">
    <source>
        <dbReference type="ARBA" id="ARBA00022692"/>
    </source>
</evidence>
<dbReference type="SUPFAM" id="SSF103473">
    <property type="entry name" value="MFS general substrate transporter"/>
    <property type="match status" value="1"/>
</dbReference>
<comment type="subcellular location">
    <subcellularLocation>
        <location evidence="1">Membrane</location>
        <topology evidence="1">Multi-pass membrane protein</topology>
    </subcellularLocation>
</comment>
<dbReference type="PANTHER" id="PTHR11654">
    <property type="entry name" value="OLIGOPEPTIDE TRANSPORTER-RELATED"/>
    <property type="match status" value="1"/>
</dbReference>
<comment type="similarity">
    <text evidence="6">Belongs to the major facilitator superfamily. Phosphate:H(+) symporter (TC 2.A.1.9) family.</text>
</comment>
<dbReference type="InterPro" id="IPR036259">
    <property type="entry name" value="MFS_trans_sf"/>
</dbReference>
<protein>
    <recommendedName>
        <fullName evidence="11">Protein NRT1/ PTR FAMILY 1.2-like</fullName>
    </recommendedName>
</protein>
<dbReference type="Gene3D" id="1.10.510.10">
    <property type="entry name" value="Transferase(Phosphotransferase) domain 1"/>
    <property type="match status" value="1"/>
</dbReference>
<reference evidence="9" key="1">
    <citation type="submission" date="2020-08" db="EMBL/GenBank/DDBJ databases">
        <title>Plant Genome Project.</title>
        <authorList>
            <person name="Zhang R.-G."/>
        </authorList>
    </citation>
    <scope>NUCLEOTIDE SEQUENCE</scope>
    <source>
        <strain evidence="9">WSP0</strain>
        <tissue evidence="9">Leaf</tissue>
    </source>
</reference>
<feature type="transmembrane region" description="Helical" evidence="8">
    <location>
        <begin position="153"/>
        <end position="172"/>
    </location>
</feature>
<evidence type="ECO:0000256" key="5">
    <source>
        <dbReference type="ARBA" id="ARBA00023136"/>
    </source>
</evidence>
<name>A0AAV6I4H3_9ERIC</name>
<dbReference type="AlphaFoldDB" id="A0AAV6I4H3"/>
<sequence length="571" mass="62954">MCMLEMATLEIPYSECDRIAKIYKKVTAGVKPQALNKVSDPELKAFIEKCIGQARERPSAADLIKDPFLSKGLVLLWITAMIPQARPPYCNQLDGESCKHPTGSQYAILLSSFMLISIGAGGIRSCSLAFGADQLGQINNPNNKRVLEKYFSWYYTSIVVSLLIAFSVIVYIQDKAGWKVGFLVPVILMFLSALSFFVASPLYIKQKADMSLLTNFARVIVVCIKNRNIAFPFEESNLRYHHPSNSTLSEPSNKLRFLNKACIIRNPDDITPEGVGSNTWSLCTVEQVEALKVLIRVMPLWSSSIMISVNLSQGTFQLLQARSMNRHITPGFQLPAGSFTMFTIIGAIVWLVLYDRIIIPLASKIRGKPFSVGVKVRMGVGLFCSFLGMVVAAIVEHFRRRKAIESGYYNNPAGVVNTSAMWLVPQHVLIGVAEALNVIASNEFFYSELPKRMASIAVALSGLGMAVGSLLASLILSTVNNVTKSGGKESWISSNINTGHYESYYWLLAVLSSVNLLYFVLCCWAYGPCADQGFSKLQDGGKDDKDLKEEELHKLGNGVTNGEEKSEEDGV</sequence>
<comment type="similarity">
    <text evidence="2">Belongs to the major facilitator superfamily. Proton-dependent oligopeptide transporter (POT/PTR) (TC 2.A.17) family.</text>
</comment>
<organism evidence="9 10">
    <name type="scientific">Rhododendron griersonianum</name>
    <dbReference type="NCBI Taxonomy" id="479676"/>
    <lineage>
        <taxon>Eukaryota</taxon>
        <taxon>Viridiplantae</taxon>
        <taxon>Streptophyta</taxon>
        <taxon>Embryophyta</taxon>
        <taxon>Tracheophyta</taxon>
        <taxon>Spermatophyta</taxon>
        <taxon>Magnoliopsida</taxon>
        <taxon>eudicotyledons</taxon>
        <taxon>Gunneridae</taxon>
        <taxon>Pentapetalae</taxon>
        <taxon>asterids</taxon>
        <taxon>Ericales</taxon>
        <taxon>Ericaceae</taxon>
        <taxon>Ericoideae</taxon>
        <taxon>Rhodoreae</taxon>
        <taxon>Rhododendron</taxon>
    </lineage>
</organism>
<feature type="compositionally biased region" description="Basic and acidic residues" evidence="7">
    <location>
        <begin position="539"/>
        <end position="554"/>
    </location>
</feature>
<evidence type="ECO:0000256" key="8">
    <source>
        <dbReference type="SAM" id="Phobius"/>
    </source>
</evidence>
<evidence type="ECO:0000256" key="4">
    <source>
        <dbReference type="ARBA" id="ARBA00022989"/>
    </source>
</evidence>
<dbReference type="InterPro" id="IPR011009">
    <property type="entry name" value="Kinase-like_dom_sf"/>
</dbReference>
<keyword evidence="5 8" id="KW-0472">Membrane</keyword>
<evidence type="ECO:0008006" key="11">
    <source>
        <dbReference type="Google" id="ProtNLM"/>
    </source>
</evidence>
<dbReference type="EMBL" id="JACTNZ010000012">
    <property type="protein sequence ID" value="KAG5523443.1"/>
    <property type="molecule type" value="Genomic_DNA"/>
</dbReference>
<keyword evidence="4 8" id="KW-1133">Transmembrane helix</keyword>
<accession>A0AAV6I4H3</accession>
<evidence type="ECO:0000313" key="9">
    <source>
        <dbReference type="EMBL" id="KAG5523443.1"/>
    </source>
</evidence>
<dbReference type="Pfam" id="PF00854">
    <property type="entry name" value="PTR2"/>
    <property type="match status" value="1"/>
</dbReference>
<evidence type="ECO:0000256" key="1">
    <source>
        <dbReference type="ARBA" id="ARBA00004141"/>
    </source>
</evidence>
<evidence type="ECO:0000256" key="2">
    <source>
        <dbReference type="ARBA" id="ARBA00005982"/>
    </source>
</evidence>
<dbReference type="SUPFAM" id="SSF56112">
    <property type="entry name" value="Protein kinase-like (PK-like)"/>
    <property type="match status" value="1"/>
</dbReference>
<gene>
    <name evidence="9" type="ORF">RHGRI_035304</name>
</gene>